<dbReference type="SMART" id="SM00895">
    <property type="entry name" value="FCD"/>
    <property type="match status" value="1"/>
</dbReference>
<evidence type="ECO:0000256" key="2">
    <source>
        <dbReference type="ARBA" id="ARBA00023125"/>
    </source>
</evidence>
<dbReference type="RefSeq" id="WP_310061110.1">
    <property type="nucleotide sequence ID" value="NZ_JAVDVQ010000025.1"/>
</dbReference>
<dbReference type="Pfam" id="PF07729">
    <property type="entry name" value="FCD"/>
    <property type="match status" value="1"/>
</dbReference>
<keyword evidence="6" id="KW-1185">Reference proteome</keyword>
<dbReference type="SUPFAM" id="SSF48008">
    <property type="entry name" value="GntR ligand-binding domain-like"/>
    <property type="match status" value="1"/>
</dbReference>
<dbReference type="InterPro" id="IPR000524">
    <property type="entry name" value="Tscrpt_reg_HTH_GntR"/>
</dbReference>
<organism evidence="5 6">
    <name type="scientific">Arthrobacter ginsengisoli</name>
    <dbReference type="NCBI Taxonomy" id="1356565"/>
    <lineage>
        <taxon>Bacteria</taxon>
        <taxon>Bacillati</taxon>
        <taxon>Actinomycetota</taxon>
        <taxon>Actinomycetes</taxon>
        <taxon>Micrococcales</taxon>
        <taxon>Micrococcaceae</taxon>
        <taxon>Arthrobacter</taxon>
    </lineage>
</organism>
<dbReference type="Gene3D" id="1.10.10.10">
    <property type="entry name" value="Winged helix-like DNA-binding domain superfamily/Winged helix DNA-binding domain"/>
    <property type="match status" value="1"/>
</dbReference>
<dbReference type="PROSITE" id="PS50949">
    <property type="entry name" value="HTH_GNTR"/>
    <property type="match status" value="1"/>
</dbReference>
<dbReference type="Proteomes" id="UP001252243">
    <property type="component" value="Unassembled WGS sequence"/>
</dbReference>
<accession>A0ABU1UH65</accession>
<evidence type="ECO:0000313" key="6">
    <source>
        <dbReference type="Proteomes" id="UP001252243"/>
    </source>
</evidence>
<dbReference type="GO" id="GO:0003677">
    <property type="term" value="F:DNA binding"/>
    <property type="evidence" value="ECO:0007669"/>
    <property type="project" value="UniProtKB-KW"/>
</dbReference>
<dbReference type="InterPro" id="IPR036390">
    <property type="entry name" value="WH_DNA-bd_sf"/>
</dbReference>
<evidence type="ECO:0000313" key="5">
    <source>
        <dbReference type="EMBL" id="MDR7084539.1"/>
    </source>
</evidence>
<evidence type="ECO:0000256" key="1">
    <source>
        <dbReference type="ARBA" id="ARBA00023015"/>
    </source>
</evidence>
<dbReference type="SMART" id="SM00345">
    <property type="entry name" value="HTH_GNTR"/>
    <property type="match status" value="1"/>
</dbReference>
<dbReference type="PANTHER" id="PTHR43537:SF5">
    <property type="entry name" value="UXU OPERON TRANSCRIPTIONAL REGULATOR"/>
    <property type="match status" value="1"/>
</dbReference>
<dbReference type="EMBL" id="JAVDVQ010000025">
    <property type="protein sequence ID" value="MDR7084539.1"/>
    <property type="molecule type" value="Genomic_DNA"/>
</dbReference>
<evidence type="ECO:0000259" key="4">
    <source>
        <dbReference type="PROSITE" id="PS50949"/>
    </source>
</evidence>
<keyword evidence="1" id="KW-0805">Transcription regulation</keyword>
<dbReference type="PRINTS" id="PR00035">
    <property type="entry name" value="HTHGNTR"/>
</dbReference>
<gene>
    <name evidence="5" type="ORF">J2X01_003850</name>
</gene>
<reference evidence="5 6" key="1">
    <citation type="submission" date="2023-07" db="EMBL/GenBank/DDBJ databases">
        <title>Sorghum-associated microbial communities from plants grown in Nebraska, USA.</title>
        <authorList>
            <person name="Schachtman D."/>
        </authorList>
    </citation>
    <scope>NUCLEOTIDE SEQUENCE [LARGE SCALE GENOMIC DNA]</scope>
    <source>
        <strain evidence="5 6">BE167</strain>
    </source>
</reference>
<dbReference type="Gene3D" id="1.20.120.530">
    <property type="entry name" value="GntR ligand-binding domain-like"/>
    <property type="match status" value="1"/>
</dbReference>
<dbReference type="SUPFAM" id="SSF46785">
    <property type="entry name" value="Winged helix' DNA-binding domain"/>
    <property type="match status" value="1"/>
</dbReference>
<dbReference type="InterPro" id="IPR011711">
    <property type="entry name" value="GntR_C"/>
</dbReference>
<keyword evidence="2 5" id="KW-0238">DNA-binding</keyword>
<keyword evidence="3" id="KW-0804">Transcription</keyword>
<evidence type="ECO:0000256" key="3">
    <source>
        <dbReference type="ARBA" id="ARBA00023163"/>
    </source>
</evidence>
<dbReference type="CDD" id="cd07377">
    <property type="entry name" value="WHTH_GntR"/>
    <property type="match status" value="1"/>
</dbReference>
<sequence>MDEIIEQIRSRIQSNELNPGERLPSERDLAEQLGVSRNTLREALRMLESSGLVTLKKGSTGGAFLNDSNSAALAQGLLDGMGLRQYDAKELIDVRLVLVNYVAEQACLHATDVEIEELAAVVSSSEEAETNNLDFEDRLERHILFHRKLAQIAHNGISEALTGPLLEITRHFHQNAGPTGGLETHGTRRQLVQALRDRDPHAAKQALTKHFDLLHRRIQAGALG</sequence>
<protein>
    <submittedName>
        <fullName evidence="5">DNA-binding FadR family transcriptional regulator</fullName>
    </submittedName>
</protein>
<name>A0ABU1UH65_9MICC</name>
<comment type="caution">
    <text evidence="5">The sequence shown here is derived from an EMBL/GenBank/DDBJ whole genome shotgun (WGS) entry which is preliminary data.</text>
</comment>
<dbReference type="PANTHER" id="PTHR43537">
    <property type="entry name" value="TRANSCRIPTIONAL REGULATOR, GNTR FAMILY"/>
    <property type="match status" value="1"/>
</dbReference>
<dbReference type="InterPro" id="IPR008920">
    <property type="entry name" value="TF_FadR/GntR_C"/>
</dbReference>
<feature type="domain" description="HTH gntR-type" evidence="4">
    <location>
        <begin position="1"/>
        <end position="68"/>
    </location>
</feature>
<dbReference type="InterPro" id="IPR036388">
    <property type="entry name" value="WH-like_DNA-bd_sf"/>
</dbReference>
<proteinExistence type="predicted"/>
<dbReference type="Pfam" id="PF00392">
    <property type="entry name" value="GntR"/>
    <property type="match status" value="1"/>
</dbReference>